<evidence type="ECO:0000256" key="5">
    <source>
        <dbReference type="ARBA" id="ARBA00022490"/>
    </source>
</evidence>
<dbReference type="PANTHER" id="PTHR28572">
    <property type="entry name" value="COILED-COIL DOMAIN-CONTAINING PROTEIN 103"/>
    <property type="match status" value="1"/>
</dbReference>
<comment type="function">
    <text evidence="1">Dynein-attachment factor required for cilia motility.</text>
</comment>
<keyword evidence="15" id="KW-1185">Reference proteome</keyword>
<evidence type="ECO:0000256" key="7">
    <source>
        <dbReference type="ARBA" id="ARBA00022846"/>
    </source>
</evidence>
<keyword evidence="7" id="KW-0282">Flagellum</keyword>
<dbReference type="Pfam" id="PF13877">
    <property type="entry name" value="RPAP3_C"/>
    <property type="match status" value="1"/>
</dbReference>
<dbReference type="AlphaFoldDB" id="A0A267DW66"/>
<dbReference type="GO" id="GO:0003351">
    <property type="term" value="P:epithelial cilium movement involved in extracellular fluid movement"/>
    <property type="evidence" value="ECO:0007669"/>
    <property type="project" value="TreeGrafter"/>
</dbReference>
<evidence type="ECO:0000256" key="3">
    <source>
        <dbReference type="ARBA" id="ARBA00004496"/>
    </source>
</evidence>
<keyword evidence="9" id="KW-0966">Cell projection</keyword>
<sequence>YRPIVLSDMTAEINLDRLERELEQAVEADRRYWEKNDAKFRAVNQRVASYEEFKEIVNASHLKPLDRGEKVTEIRTNETGLWNRGRSRGGGGAGVDGRGDSGSSLLGATSSTGEPPASCQQFVRIWQSLKTPEDRRSYLLSLAPSVYSNLFASEIPFGLLGEFLTALDAADSDKLPTQPTVSILTALTNCQRFQLALAFFSQSEKQAAQRLMKRLAESAATTADGTDEAEAIAKLSQLYIGEA</sequence>
<comment type="similarity">
    <text evidence="10">Belongs to the DNAAF19/PR46b family.</text>
</comment>
<accession>A0A267DW66</accession>
<evidence type="ECO:0000256" key="8">
    <source>
        <dbReference type="ARBA" id="ARBA00023069"/>
    </source>
</evidence>
<evidence type="ECO:0000256" key="11">
    <source>
        <dbReference type="SAM" id="MobiDB-lite"/>
    </source>
</evidence>
<dbReference type="GO" id="GO:0007368">
    <property type="term" value="P:determination of left/right symmetry"/>
    <property type="evidence" value="ECO:0007669"/>
    <property type="project" value="TreeGrafter"/>
</dbReference>
<dbReference type="GO" id="GO:0031514">
    <property type="term" value="C:motile cilium"/>
    <property type="evidence" value="ECO:0007669"/>
    <property type="project" value="UniProtKB-SubCell"/>
</dbReference>
<evidence type="ECO:0000313" key="15">
    <source>
        <dbReference type="Proteomes" id="UP000215902"/>
    </source>
</evidence>
<evidence type="ECO:0000256" key="4">
    <source>
        <dbReference type="ARBA" id="ARBA00011738"/>
    </source>
</evidence>
<evidence type="ECO:0000256" key="2">
    <source>
        <dbReference type="ARBA" id="ARBA00004230"/>
    </source>
</evidence>
<comment type="subcellular location">
    <subcellularLocation>
        <location evidence="2">Cell projection</location>
        <location evidence="2">Cilium</location>
        <location evidence="2">Flagellum</location>
    </subcellularLocation>
    <subcellularLocation>
        <location evidence="3">Cytoplasm</location>
    </subcellularLocation>
</comment>
<evidence type="ECO:0000259" key="12">
    <source>
        <dbReference type="Pfam" id="PF13877"/>
    </source>
</evidence>
<evidence type="ECO:0000256" key="1">
    <source>
        <dbReference type="ARBA" id="ARBA00004048"/>
    </source>
</evidence>
<evidence type="ECO:0000256" key="9">
    <source>
        <dbReference type="ARBA" id="ARBA00023273"/>
    </source>
</evidence>
<feature type="domain" description="RNA-polymerase II-associated protein 3-like C-terminal" evidence="12">
    <location>
        <begin position="115"/>
        <end position="205"/>
    </location>
</feature>
<dbReference type="OrthoDB" id="447931at2759"/>
<gene>
    <name evidence="14" type="ORF">BOX15_Mlig025844g1</name>
</gene>
<reference evidence="14 15" key="1">
    <citation type="submission" date="2017-06" db="EMBL/GenBank/DDBJ databases">
        <title>A platform for efficient transgenesis in Macrostomum lignano, a flatworm model organism for stem cell research.</title>
        <authorList>
            <person name="Berezikov E."/>
        </authorList>
    </citation>
    <scope>NUCLEOTIDE SEQUENCE [LARGE SCALE GENOMIC DNA]</scope>
    <source>
        <strain evidence="14">DV1</strain>
        <tissue evidence="14">Whole organism</tissue>
    </source>
</reference>
<evidence type="ECO:0008006" key="16">
    <source>
        <dbReference type="Google" id="ProtNLM"/>
    </source>
</evidence>
<dbReference type="EMBL" id="NIVC01003065">
    <property type="protein sequence ID" value="PAA53560.1"/>
    <property type="molecule type" value="Genomic_DNA"/>
</dbReference>
<dbReference type="InterPro" id="IPR042422">
    <property type="entry name" value="CC103"/>
</dbReference>
<protein>
    <recommendedName>
        <fullName evidence="16">Coiled-coil domain-containing protein 103</fullName>
    </recommendedName>
</protein>
<dbReference type="GO" id="GO:0036159">
    <property type="term" value="P:inner dynein arm assembly"/>
    <property type="evidence" value="ECO:0007669"/>
    <property type="project" value="TreeGrafter"/>
</dbReference>
<feature type="region of interest" description="Disordered" evidence="11">
    <location>
        <begin position="81"/>
        <end position="115"/>
    </location>
</feature>
<dbReference type="Pfam" id="PF15867">
    <property type="entry name" value="Dynein_attach_N"/>
    <property type="match status" value="1"/>
</dbReference>
<evidence type="ECO:0000256" key="10">
    <source>
        <dbReference type="ARBA" id="ARBA00049986"/>
    </source>
</evidence>
<organism evidence="14 15">
    <name type="scientific">Macrostomum lignano</name>
    <dbReference type="NCBI Taxonomy" id="282301"/>
    <lineage>
        <taxon>Eukaryota</taxon>
        <taxon>Metazoa</taxon>
        <taxon>Spiralia</taxon>
        <taxon>Lophotrochozoa</taxon>
        <taxon>Platyhelminthes</taxon>
        <taxon>Rhabditophora</taxon>
        <taxon>Macrostomorpha</taxon>
        <taxon>Macrostomida</taxon>
        <taxon>Macrostomidae</taxon>
        <taxon>Macrostomum</taxon>
    </lineage>
</organism>
<dbReference type="InterPro" id="IPR025986">
    <property type="entry name" value="RPAP3-like_C"/>
</dbReference>
<evidence type="ECO:0000259" key="13">
    <source>
        <dbReference type="Pfam" id="PF15867"/>
    </source>
</evidence>
<feature type="compositionally biased region" description="Low complexity" evidence="11">
    <location>
        <begin position="101"/>
        <end position="113"/>
    </location>
</feature>
<dbReference type="STRING" id="282301.A0A267DW66"/>
<keyword evidence="5" id="KW-0963">Cytoplasm</keyword>
<dbReference type="InterPro" id="IPR031733">
    <property type="entry name" value="Dynein_attach_N"/>
</dbReference>
<feature type="domain" description="Dynein attachment factor N-terminal" evidence="13">
    <location>
        <begin position="13"/>
        <end position="77"/>
    </location>
</feature>
<keyword evidence="6" id="KW-0970">Cilium biogenesis/degradation</keyword>
<dbReference type="Proteomes" id="UP000215902">
    <property type="component" value="Unassembled WGS sequence"/>
</dbReference>
<dbReference type="GO" id="GO:0005576">
    <property type="term" value="C:extracellular region"/>
    <property type="evidence" value="ECO:0007669"/>
    <property type="project" value="GOC"/>
</dbReference>
<comment type="caution">
    <text evidence="14">The sequence shown here is derived from an EMBL/GenBank/DDBJ whole genome shotgun (WGS) entry which is preliminary data.</text>
</comment>
<comment type="subunit">
    <text evidence="4">Homodimer.</text>
</comment>
<keyword evidence="8" id="KW-0969">Cilium</keyword>
<feature type="non-terminal residue" evidence="14">
    <location>
        <position position="1"/>
    </location>
</feature>
<evidence type="ECO:0000256" key="6">
    <source>
        <dbReference type="ARBA" id="ARBA00022794"/>
    </source>
</evidence>
<name>A0A267DW66_9PLAT</name>
<proteinExistence type="inferred from homology"/>
<dbReference type="GO" id="GO:0036157">
    <property type="term" value="C:outer dynein arm"/>
    <property type="evidence" value="ECO:0007669"/>
    <property type="project" value="InterPro"/>
</dbReference>
<dbReference type="PANTHER" id="PTHR28572:SF1">
    <property type="entry name" value="COILED-COIL DOMAIN-CONTAINING PROTEIN 103"/>
    <property type="match status" value="1"/>
</dbReference>
<evidence type="ECO:0000313" key="14">
    <source>
        <dbReference type="EMBL" id="PAA53560.1"/>
    </source>
</evidence>